<feature type="domain" description="Polysaccharide chain length determinant N-terminal" evidence="9">
    <location>
        <begin position="6"/>
        <end position="89"/>
    </location>
</feature>
<evidence type="ECO:0000256" key="6">
    <source>
        <dbReference type="ARBA" id="ARBA00023136"/>
    </source>
</evidence>
<accession>A0ABS7PAB8</accession>
<feature type="compositionally biased region" description="Low complexity" evidence="7">
    <location>
        <begin position="441"/>
        <end position="450"/>
    </location>
</feature>
<evidence type="ECO:0000256" key="1">
    <source>
        <dbReference type="ARBA" id="ARBA00004651"/>
    </source>
</evidence>
<evidence type="ECO:0000256" key="7">
    <source>
        <dbReference type="SAM" id="MobiDB-lite"/>
    </source>
</evidence>
<evidence type="ECO:0000313" key="11">
    <source>
        <dbReference type="Proteomes" id="UP000825228"/>
    </source>
</evidence>
<keyword evidence="3" id="KW-1003">Cell membrane</keyword>
<keyword evidence="5 8" id="KW-1133">Transmembrane helix</keyword>
<dbReference type="InterPro" id="IPR027417">
    <property type="entry name" value="P-loop_NTPase"/>
</dbReference>
<keyword evidence="11" id="KW-1185">Reference proteome</keyword>
<feature type="compositionally biased region" description="Basic and acidic residues" evidence="7">
    <location>
        <begin position="613"/>
        <end position="622"/>
    </location>
</feature>
<dbReference type="InterPro" id="IPR003856">
    <property type="entry name" value="LPS_length_determ_N"/>
</dbReference>
<feature type="compositionally biased region" description="Basic and acidic residues" evidence="7">
    <location>
        <begin position="642"/>
        <end position="654"/>
    </location>
</feature>
<comment type="subcellular location">
    <subcellularLocation>
        <location evidence="1">Cell membrane</location>
        <topology evidence="1">Multi-pass membrane protein</topology>
    </subcellularLocation>
</comment>
<keyword evidence="4 8" id="KW-0812">Transmembrane</keyword>
<gene>
    <name evidence="10" type="ORF">HQ603_15230</name>
</gene>
<dbReference type="Gene3D" id="3.40.50.300">
    <property type="entry name" value="P-loop containing nucleotide triphosphate hydrolases"/>
    <property type="match status" value="1"/>
</dbReference>
<reference evidence="10 11" key="1">
    <citation type="submission" date="2020-06" db="EMBL/GenBank/DDBJ databases">
        <title>Taxonomy, biology and ecology of Rhodococcus bacteria occurring in California pistachio and other woody hosts as revealed by genome sequence analyses.</title>
        <authorList>
            <person name="Gai Y."/>
            <person name="Riely B."/>
        </authorList>
    </citation>
    <scope>NUCLEOTIDE SEQUENCE [LARGE SCALE GENOMIC DNA]</scope>
    <source>
        <strain evidence="10 11">BP-281</strain>
    </source>
</reference>
<dbReference type="EMBL" id="JABUBU010000018">
    <property type="protein sequence ID" value="MBY6368106.1"/>
    <property type="molecule type" value="Genomic_DNA"/>
</dbReference>
<comment type="similarity">
    <text evidence="2">Belongs to the CpsC/CapA family.</text>
</comment>
<protein>
    <recommendedName>
        <fullName evidence="9">Polysaccharide chain length determinant N-terminal domain-containing protein</fullName>
    </recommendedName>
</protein>
<comment type="caution">
    <text evidence="10">The sequence shown here is derived from an EMBL/GenBank/DDBJ whole genome shotgun (WGS) entry which is preliminary data.</text>
</comment>
<organism evidence="10 11">
    <name type="scientific">Rhodococcoides corynebacterioides</name>
    <dbReference type="NCBI Taxonomy" id="53972"/>
    <lineage>
        <taxon>Bacteria</taxon>
        <taxon>Bacillati</taxon>
        <taxon>Actinomycetota</taxon>
        <taxon>Actinomycetes</taxon>
        <taxon>Mycobacteriales</taxon>
        <taxon>Nocardiaceae</taxon>
        <taxon>Rhodococcoides</taxon>
    </lineage>
</organism>
<dbReference type="Proteomes" id="UP000825228">
    <property type="component" value="Unassembled WGS sequence"/>
</dbReference>
<evidence type="ECO:0000259" key="9">
    <source>
        <dbReference type="Pfam" id="PF02706"/>
    </source>
</evidence>
<evidence type="ECO:0000256" key="5">
    <source>
        <dbReference type="ARBA" id="ARBA00022989"/>
    </source>
</evidence>
<keyword evidence="6 8" id="KW-0472">Membrane</keyword>
<feature type="region of interest" description="Disordered" evidence="7">
    <location>
        <begin position="427"/>
        <end position="654"/>
    </location>
</feature>
<name>A0ABS7PAB8_9NOCA</name>
<dbReference type="PANTHER" id="PTHR32309">
    <property type="entry name" value="TYROSINE-PROTEIN KINASE"/>
    <property type="match status" value="1"/>
</dbReference>
<dbReference type="InterPro" id="IPR050445">
    <property type="entry name" value="Bact_polysacc_biosynth/exp"/>
</dbReference>
<evidence type="ECO:0000313" key="10">
    <source>
        <dbReference type="EMBL" id="MBY6368106.1"/>
    </source>
</evidence>
<feature type="compositionally biased region" description="Acidic residues" evidence="7">
    <location>
        <begin position="570"/>
        <end position="586"/>
    </location>
</feature>
<dbReference type="SUPFAM" id="SSF52540">
    <property type="entry name" value="P-loop containing nucleoside triphosphate hydrolases"/>
    <property type="match status" value="1"/>
</dbReference>
<feature type="transmembrane region" description="Helical" evidence="8">
    <location>
        <begin position="177"/>
        <end position="194"/>
    </location>
</feature>
<dbReference type="RefSeq" id="WP_222685511.1">
    <property type="nucleotide sequence ID" value="NZ_JABUBT010000047.1"/>
</dbReference>
<feature type="compositionally biased region" description="Low complexity" evidence="7">
    <location>
        <begin position="458"/>
        <end position="467"/>
    </location>
</feature>
<dbReference type="Pfam" id="PF02706">
    <property type="entry name" value="Wzz"/>
    <property type="match status" value="1"/>
</dbReference>
<dbReference type="PANTHER" id="PTHR32309:SF31">
    <property type="entry name" value="CAPSULAR EXOPOLYSACCHARIDE FAMILY"/>
    <property type="match status" value="1"/>
</dbReference>
<feature type="compositionally biased region" description="Basic and acidic residues" evidence="7">
    <location>
        <begin position="523"/>
        <end position="537"/>
    </location>
</feature>
<sequence length="654" mass="68375">MGLNDYLDIAKRRWMIILACVVAGIVAGAAYTSSLTYSYTAQSRMYVTMATGTSVADSYQGGMAAQQRITSYVDLVTSDRVMNDVITELSLDTTPEELASRTTATFAPATVIMTVDVSADTPDQARVINDLVVAKFRDLVGELESTQAGAAPAAKVTVIDPATTPSASAGPAPTKNLAAGMIVGLLLGCGVAFLRDRLDKRIRTTGQVAALSTTHFLGGVEASSRTTDTRRVALRLEGVLAESIPRVVVFVGSTAASSRPRSAGASDTVLPVARALAVLGKSTLMVDASTSGGGISSRMRPSPMPGVADLAHHRRSAADLIRPTQVDALRVLPLGRVDDDTATFVVSPRFATILQDLGGDHDYVLVDATGTADGTEALALAAHADHAVVVVEAGTTTVADLEEVLTELRDIGASVAGTILVPHRPTSRFSPSLLRRRGPDAAAETLSPATPAAPPAPAVRRPATPAPDSTPDENAYSTERYDGGSDTDHYRDHRYDQRDDEWDGDRDYRDAGSPADAVTDRLTVVDHGRDDVERAAGSDEPVAPEASASDPDGTPGTADTAETSGTPDAATDDEPAGASEVDEPEESAPTRVAPKRTAPSSTSLQRMRSRGVGGRDKADRGSGSRSTTATTDTTTDTDTDTTDSRAHHEGVFRP</sequence>
<feature type="compositionally biased region" description="Basic and acidic residues" evidence="7">
    <location>
        <begin position="479"/>
        <end position="497"/>
    </location>
</feature>
<evidence type="ECO:0000256" key="4">
    <source>
        <dbReference type="ARBA" id="ARBA00022692"/>
    </source>
</evidence>
<evidence type="ECO:0000256" key="2">
    <source>
        <dbReference type="ARBA" id="ARBA00006683"/>
    </source>
</evidence>
<evidence type="ECO:0000256" key="3">
    <source>
        <dbReference type="ARBA" id="ARBA00022475"/>
    </source>
</evidence>
<proteinExistence type="inferred from homology"/>
<evidence type="ECO:0000256" key="8">
    <source>
        <dbReference type="SAM" id="Phobius"/>
    </source>
</evidence>